<protein>
    <submittedName>
        <fullName evidence="3">Uncharacterized protein</fullName>
    </submittedName>
</protein>
<evidence type="ECO:0000313" key="3">
    <source>
        <dbReference type="EMBL" id="KAK7064010.1"/>
    </source>
</evidence>
<dbReference type="EMBL" id="JAWWNJ010000001">
    <property type="protein sequence ID" value="KAK7064010.1"/>
    <property type="molecule type" value="Genomic_DNA"/>
</dbReference>
<comment type="caution">
    <text evidence="3">The sequence shown here is derived from an EMBL/GenBank/DDBJ whole genome shotgun (WGS) entry which is preliminary data.</text>
</comment>
<feature type="compositionally biased region" description="Low complexity" evidence="1">
    <location>
        <begin position="686"/>
        <end position="714"/>
    </location>
</feature>
<feature type="transmembrane region" description="Helical" evidence="2">
    <location>
        <begin position="97"/>
        <end position="115"/>
    </location>
</feature>
<keyword evidence="4" id="KW-1185">Reference proteome</keyword>
<feature type="region of interest" description="Disordered" evidence="1">
    <location>
        <begin position="532"/>
        <end position="622"/>
    </location>
</feature>
<feature type="transmembrane region" description="Helical" evidence="2">
    <location>
        <begin position="149"/>
        <end position="172"/>
    </location>
</feature>
<dbReference type="AlphaFoldDB" id="A0AAW0EI36"/>
<feature type="compositionally biased region" description="Low complexity" evidence="1">
    <location>
        <begin position="554"/>
        <end position="566"/>
    </location>
</feature>
<feature type="compositionally biased region" description="Low complexity" evidence="1">
    <location>
        <begin position="485"/>
        <end position="500"/>
    </location>
</feature>
<feature type="region of interest" description="Disordered" evidence="1">
    <location>
        <begin position="730"/>
        <end position="792"/>
    </location>
</feature>
<feature type="compositionally biased region" description="Polar residues" evidence="1">
    <location>
        <begin position="673"/>
        <end position="683"/>
    </location>
</feature>
<evidence type="ECO:0000256" key="2">
    <source>
        <dbReference type="SAM" id="Phobius"/>
    </source>
</evidence>
<keyword evidence="2" id="KW-1133">Transmembrane helix</keyword>
<feature type="transmembrane region" description="Helical" evidence="2">
    <location>
        <begin position="184"/>
        <end position="204"/>
    </location>
</feature>
<feature type="region of interest" description="Disordered" evidence="1">
    <location>
        <begin position="642"/>
        <end position="718"/>
    </location>
</feature>
<sequence>MSNDPIMRLSLSNNATLEYVLSDIPFFCVGLTALAVFSFFIVMRRINLPAVYLYTSSLLAFVSAILDLSQILFRGVDNTDRGLELDAVTGLIDAREVGFALAFAFRFLYLWAFVAQRPRYEPRSKTPAGPFAEPLHHSASWERWGALGFILKFGLLGSIFSIPILQILWRIVTGMSSVYIAESTLQIAVSALLIAKLMLNLFLTNVAPWYRPFLPYLIPIVALMISTGIGAGNLLVFRFSETTLGRFLQAVETYALILNALIYTFYNVPRYVDPATVKSDPRKRSSFFTDIKGKMDAPPFQMAMAEPEVVEEPVIQIGRAVTTPSSRESAVSRISSWINARRPPPRPSSAEQKLWSAGGDAELGIATEVRSVTPEVAGAAVTPSPRIVVEPTQRATEENTRQPLTVNTLDSQSLAPNSTEATTPSTTRPFTGVSFSSYYGMATSSRLTMPGFAAVDDARATDSPVYGLNGIVGPAPAAEPESPILARRPPSASLAPSSPSLERESVNSFDELLRQQTELDKSIAALRLFSPTSTVTSLPPPPQPDVKILPPEGSRSLSMSSGKSVSARSDFSLSNFPEPPPVDRSTVLDASPLGRGREQPFPSRARIPQSAVSTNADDDLSTPVQMRFDSQITQYDVTSFIGDLTNPSNDQRKGTLDEVTEKPEMEYSDVESPVTTAASSNVNLRPLLLSPTTSPLTTLPAAAASSGTLPTLSTIQPGSNYEYPVLKPLLLGSAGPTPAVRRPAGASARRPSRAGRDGRPNISGPRPQEEDTVDEAFERPRRPPVYIPDNIQ</sequence>
<organism evidence="3 4">
    <name type="scientific">Favolaschia claudopus</name>
    <dbReference type="NCBI Taxonomy" id="2862362"/>
    <lineage>
        <taxon>Eukaryota</taxon>
        <taxon>Fungi</taxon>
        <taxon>Dikarya</taxon>
        <taxon>Basidiomycota</taxon>
        <taxon>Agaricomycotina</taxon>
        <taxon>Agaricomycetes</taxon>
        <taxon>Agaricomycetidae</taxon>
        <taxon>Agaricales</taxon>
        <taxon>Marasmiineae</taxon>
        <taxon>Mycenaceae</taxon>
        <taxon>Favolaschia</taxon>
    </lineage>
</organism>
<gene>
    <name evidence="3" type="ORF">R3P38DRAFT_3249592</name>
</gene>
<evidence type="ECO:0000313" key="4">
    <source>
        <dbReference type="Proteomes" id="UP001362999"/>
    </source>
</evidence>
<keyword evidence="2" id="KW-0472">Membrane</keyword>
<feature type="region of interest" description="Disordered" evidence="1">
    <location>
        <begin position="479"/>
        <end position="503"/>
    </location>
</feature>
<evidence type="ECO:0000256" key="1">
    <source>
        <dbReference type="SAM" id="MobiDB-lite"/>
    </source>
</evidence>
<name>A0AAW0EI36_9AGAR</name>
<feature type="compositionally biased region" description="Low complexity" evidence="1">
    <location>
        <begin position="738"/>
        <end position="749"/>
    </location>
</feature>
<accession>A0AAW0EI36</accession>
<reference evidence="3 4" key="1">
    <citation type="journal article" date="2024" name="J Genomics">
        <title>Draft genome sequencing and assembly of Favolaschia claudopus CIRM-BRFM 2984 isolated from oak limbs.</title>
        <authorList>
            <person name="Navarro D."/>
            <person name="Drula E."/>
            <person name="Chaduli D."/>
            <person name="Cazenave R."/>
            <person name="Ahrendt S."/>
            <person name="Wang J."/>
            <person name="Lipzen A."/>
            <person name="Daum C."/>
            <person name="Barry K."/>
            <person name="Grigoriev I.V."/>
            <person name="Favel A."/>
            <person name="Rosso M.N."/>
            <person name="Martin F."/>
        </authorList>
    </citation>
    <scope>NUCLEOTIDE SEQUENCE [LARGE SCALE GENOMIC DNA]</scope>
    <source>
        <strain evidence="3 4">CIRM-BRFM 2984</strain>
    </source>
</reference>
<feature type="transmembrane region" description="Helical" evidence="2">
    <location>
        <begin position="20"/>
        <end position="42"/>
    </location>
</feature>
<feature type="transmembrane region" description="Helical" evidence="2">
    <location>
        <begin position="216"/>
        <end position="237"/>
    </location>
</feature>
<feature type="transmembrane region" description="Helical" evidence="2">
    <location>
        <begin position="51"/>
        <end position="73"/>
    </location>
</feature>
<keyword evidence="2" id="KW-0812">Transmembrane</keyword>
<dbReference type="Proteomes" id="UP001362999">
    <property type="component" value="Unassembled WGS sequence"/>
</dbReference>
<proteinExistence type="predicted"/>
<feature type="compositionally biased region" description="Basic and acidic residues" evidence="1">
    <location>
        <begin position="650"/>
        <end position="665"/>
    </location>
</feature>